<accession>A0ACB7ZNR5</accession>
<sequence length="205" mass="23329">MAEIEVLDLQEGSGETGEIRNKCLVGKVLSQKSINPLAISNILRGAWKTRAEFSVVPWNDNTFLFKFEDEEDRDSILKASPWSVMNNLLVLQLLSGDEAVTCIEFLSCPFWVQIHGLPVEKMSRSNAEIIGRRFRKLLGVEAFSDGLLLSRSFLRLRVEIDLSQPLPKGFWLRKTKDNGKDLWISYKYEKLSDFCYAGGRIGHES</sequence>
<protein>
    <submittedName>
        <fullName evidence="1">Uncharacterized protein</fullName>
    </submittedName>
</protein>
<dbReference type="EMBL" id="CM037159">
    <property type="protein sequence ID" value="KAH7867291.1"/>
    <property type="molecule type" value="Genomic_DNA"/>
</dbReference>
<proteinExistence type="predicted"/>
<reference evidence="1 2" key="1">
    <citation type="journal article" date="2021" name="Hortic Res">
        <title>High-quality reference genome and annotation aids understanding of berry development for evergreen blueberry (Vaccinium darrowii).</title>
        <authorList>
            <person name="Yu J."/>
            <person name="Hulse-Kemp A.M."/>
            <person name="Babiker E."/>
            <person name="Staton M."/>
        </authorList>
    </citation>
    <scope>NUCLEOTIDE SEQUENCE [LARGE SCALE GENOMIC DNA]</scope>
    <source>
        <strain evidence="2">cv. NJ 8807/NJ 8810</strain>
        <tissue evidence="1">Young leaf</tissue>
    </source>
</reference>
<dbReference type="Proteomes" id="UP000828048">
    <property type="component" value="Chromosome 9"/>
</dbReference>
<keyword evidence="2" id="KW-1185">Reference proteome</keyword>
<evidence type="ECO:0000313" key="1">
    <source>
        <dbReference type="EMBL" id="KAH7867291.1"/>
    </source>
</evidence>
<name>A0ACB7ZNR5_9ERIC</name>
<organism evidence="1 2">
    <name type="scientific">Vaccinium darrowii</name>
    <dbReference type="NCBI Taxonomy" id="229202"/>
    <lineage>
        <taxon>Eukaryota</taxon>
        <taxon>Viridiplantae</taxon>
        <taxon>Streptophyta</taxon>
        <taxon>Embryophyta</taxon>
        <taxon>Tracheophyta</taxon>
        <taxon>Spermatophyta</taxon>
        <taxon>Magnoliopsida</taxon>
        <taxon>eudicotyledons</taxon>
        <taxon>Gunneridae</taxon>
        <taxon>Pentapetalae</taxon>
        <taxon>asterids</taxon>
        <taxon>Ericales</taxon>
        <taxon>Ericaceae</taxon>
        <taxon>Vaccinioideae</taxon>
        <taxon>Vaccinieae</taxon>
        <taxon>Vaccinium</taxon>
    </lineage>
</organism>
<evidence type="ECO:0000313" key="2">
    <source>
        <dbReference type="Proteomes" id="UP000828048"/>
    </source>
</evidence>
<comment type="caution">
    <text evidence="1">The sequence shown here is derived from an EMBL/GenBank/DDBJ whole genome shotgun (WGS) entry which is preliminary data.</text>
</comment>
<gene>
    <name evidence="1" type="ORF">Vadar_031473</name>
</gene>